<sequence length="95" mass="10432">MNTKKKCTILQHCHAPLAVHLTTISFHSHLYCIPPPNPSTLPFHPTLPPCPSTLPFHPSLPPYPSTLPFHPALPPCPSTLPFHPTAQPYSHPTPP</sequence>
<protein>
    <submittedName>
        <fullName evidence="1">Uncharacterized protein</fullName>
    </submittedName>
</protein>
<evidence type="ECO:0000313" key="2">
    <source>
        <dbReference type="Proteomes" id="UP001063166"/>
    </source>
</evidence>
<dbReference type="EMBL" id="BRPK01000007">
    <property type="protein sequence ID" value="GLB40129.1"/>
    <property type="molecule type" value="Genomic_DNA"/>
</dbReference>
<organism evidence="1 2">
    <name type="scientific">Lyophyllum shimeji</name>
    <name type="common">Hon-shimeji</name>
    <name type="synonym">Tricholoma shimeji</name>
    <dbReference type="NCBI Taxonomy" id="47721"/>
    <lineage>
        <taxon>Eukaryota</taxon>
        <taxon>Fungi</taxon>
        <taxon>Dikarya</taxon>
        <taxon>Basidiomycota</taxon>
        <taxon>Agaricomycotina</taxon>
        <taxon>Agaricomycetes</taxon>
        <taxon>Agaricomycetidae</taxon>
        <taxon>Agaricales</taxon>
        <taxon>Tricholomatineae</taxon>
        <taxon>Lyophyllaceae</taxon>
        <taxon>Lyophyllum</taxon>
    </lineage>
</organism>
<name>A0A9P3PR97_LYOSH</name>
<gene>
    <name evidence="1" type="ORF">LshimejAT787_0706390</name>
</gene>
<keyword evidence="2" id="KW-1185">Reference proteome</keyword>
<accession>A0A9P3PR97</accession>
<dbReference type="Proteomes" id="UP001063166">
    <property type="component" value="Unassembled WGS sequence"/>
</dbReference>
<comment type="caution">
    <text evidence="1">The sequence shown here is derived from an EMBL/GenBank/DDBJ whole genome shotgun (WGS) entry which is preliminary data.</text>
</comment>
<evidence type="ECO:0000313" key="1">
    <source>
        <dbReference type="EMBL" id="GLB40129.1"/>
    </source>
</evidence>
<dbReference type="AlphaFoldDB" id="A0A9P3PR97"/>
<proteinExistence type="predicted"/>
<reference evidence="1" key="1">
    <citation type="submission" date="2022-07" db="EMBL/GenBank/DDBJ databases">
        <title>The genome of Lyophyllum shimeji provides insight into the initial evolution of ectomycorrhizal fungal genome.</title>
        <authorList>
            <person name="Kobayashi Y."/>
            <person name="Shibata T."/>
            <person name="Hirakawa H."/>
            <person name="Shigenobu S."/>
            <person name="Nishiyama T."/>
            <person name="Yamada A."/>
            <person name="Hasebe M."/>
            <person name="Kawaguchi M."/>
        </authorList>
    </citation>
    <scope>NUCLEOTIDE SEQUENCE</scope>
    <source>
        <strain evidence="1">AT787</strain>
    </source>
</reference>
<dbReference type="OrthoDB" id="10679677at2759"/>